<dbReference type="Gene3D" id="3.40.50.1820">
    <property type="entry name" value="alpha/beta hydrolase"/>
    <property type="match status" value="1"/>
</dbReference>
<comment type="catalytic activity">
    <reaction evidence="28">
        <text>a (3R)-hydroxyacyl-[ACP] + NADP(+) = a 3-oxoacyl-[ACP] + NADPH + H(+)</text>
        <dbReference type="Rhea" id="RHEA:17397"/>
        <dbReference type="Rhea" id="RHEA-COMP:9916"/>
        <dbReference type="Rhea" id="RHEA-COMP:9945"/>
        <dbReference type="ChEBI" id="CHEBI:15378"/>
        <dbReference type="ChEBI" id="CHEBI:57783"/>
        <dbReference type="ChEBI" id="CHEBI:58349"/>
        <dbReference type="ChEBI" id="CHEBI:78776"/>
        <dbReference type="ChEBI" id="CHEBI:78827"/>
        <dbReference type="EC" id="1.1.1.100"/>
    </reaction>
    <physiologicalReaction direction="right-to-left" evidence="28">
        <dbReference type="Rhea" id="RHEA:17399"/>
    </physiologicalReaction>
</comment>
<evidence type="ECO:0000256" key="2">
    <source>
        <dbReference type="ARBA" id="ARBA00012004"/>
    </source>
</evidence>
<dbReference type="FunFam" id="3.40.50.720:FF:000209">
    <property type="entry name" value="Polyketide synthase Pks12"/>
    <property type="match status" value="1"/>
</dbReference>
<comment type="catalytic activity">
    <reaction evidence="17">
        <text>(3R)-hydroxyhexanoyl-[ACP] = (2E)-hexenoyl-[ACP] + H2O</text>
        <dbReference type="Rhea" id="RHEA:41828"/>
        <dbReference type="Rhea" id="RHEA-COMP:9630"/>
        <dbReference type="Rhea" id="RHEA-COMP:9631"/>
        <dbReference type="ChEBI" id="CHEBI:15377"/>
        <dbReference type="ChEBI" id="CHEBI:78457"/>
        <dbReference type="ChEBI" id="CHEBI:78458"/>
    </reaction>
    <physiologicalReaction direction="left-to-right" evidence="17">
        <dbReference type="Rhea" id="RHEA:41829"/>
    </physiologicalReaction>
</comment>
<evidence type="ECO:0000256" key="50">
    <source>
        <dbReference type="ARBA" id="ARBA00049263"/>
    </source>
</evidence>
<comment type="pathway">
    <text evidence="1">Lipid metabolism.</text>
</comment>
<feature type="region of interest" description="Disordered" evidence="57">
    <location>
        <begin position="1"/>
        <end position="27"/>
    </location>
</feature>
<evidence type="ECO:0000256" key="29">
    <source>
        <dbReference type="ARBA" id="ARBA00047440"/>
    </source>
</evidence>
<evidence type="ECO:0000256" key="54">
    <source>
        <dbReference type="ARBA" id="ARBA00049521"/>
    </source>
</evidence>
<dbReference type="InterPro" id="IPR029058">
    <property type="entry name" value="AB_hydrolase_fold"/>
</dbReference>
<dbReference type="PROSITE" id="PS52019">
    <property type="entry name" value="PKS_MFAS_DH"/>
    <property type="match status" value="1"/>
</dbReference>
<comment type="catalytic activity">
    <reaction evidence="43">
        <text>a 2,3-saturated acyl-[ACP] + NADP(+) = a (2E)-enoyl-[ACP] + NADPH + H(+)</text>
        <dbReference type="Rhea" id="RHEA:22564"/>
        <dbReference type="Rhea" id="RHEA-COMP:9925"/>
        <dbReference type="Rhea" id="RHEA-COMP:9926"/>
        <dbReference type="ChEBI" id="CHEBI:15378"/>
        <dbReference type="ChEBI" id="CHEBI:57783"/>
        <dbReference type="ChEBI" id="CHEBI:58349"/>
        <dbReference type="ChEBI" id="CHEBI:78784"/>
        <dbReference type="ChEBI" id="CHEBI:78785"/>
        <dbReference type="EC" id="1.3.1.39"/>
    </reaction>
    <physiologicalReaction direction="right-to-left" evidence="43">
        <dbReference type="Rhea" id="RHEA:22566"/>
    </physiologicalReaction>
</comment>
<comment type="catalytic activity">
    <reaction evidence="18">
        <text>(3R)-hydroxydecanoyl-[ACP] = (2E)-decenoyl-[ACP] + H2O</text>
        <dbReference type="Rhea" id="RHEA:41860"/>
        <dbReference type="Rhea" id="RHEA-COMP:9638"/>
        <dbReference type="Rhea" id="RHEA-COMP:9639"/>
        <dbReference type="ChEBI" id="CHEBI:15377"/>
        <dbReference type="ChEBI" id="CHEBI:78466"/>
        <dbReference type="ChEBI" id="CHEBI:78467"/>
    </reaction>
    <physiologicalReaction direction="left-to-right" evidence="18">
        <dbReference type="Rhea" id="RHEA:41861"/>
    </physiologicalReaction>
</comment>
<comment type="catalytic activity">
    <reaction evidence="30">
        <text>tetradecanoyl-[ACP] + malonyl-[ACP] + H(+) = 3-oxohexadecanoyl-[ACP] + holo-[ACP] + CO2</text>
        <dbReference type="Rhea" id="RHEA:41900"/>
        <dbReference type="Rhea" id="RHEA-COMP:9623"/>
        <dbReference type="Rhea" id="RHEA-COMP:9648"/>
        <dbReference type="Rhea" id="RHEA-COMP:9649"/>
        <dbReference type="Rhea" id="RHEA-COMP:9685"/>
        <dbReference type="ChEBI" id="CHEBI:15378"/>
        <dbReference type="ChEBI" id="CHEBI:16526"/>
        <dbReference type="ChEBI" id="CHEBI:64479"/>
        <dbReference type="ChEBI" id="CHEBI:78449"/>
        <dbReference type="ChEBI" id="CHEBI:78477"/>
        <dbReference type="ChEBI" id="CHEBI:78478"/>
    </reaction>
    <physiologicalReaction direction="left-to-right" evidence="30">
        <dbReference type="Rhea" id="RHEA:41901"/>
    </physiologicalReaction>
</comment>
<dbReference type="Pfam" id="PF00698">
    <property type="entry name" value="Acyl_transf_1"/>
    <property type="match status" value="1"/>
</dbReference>
<comment type="catalytic activity">
    <reaction evidence="20">
        <text>(3R)-hydroxytetradecanoyl-[ACP] = (2E)-tetradecenoyl-[ACP] + H2O</text>
        <dbReference type="Rhea" id="RHEA:41892"/>
        <dbReference type="Rhea" id="RHEA-COMP:9646"/>
        <dbReference type="Rhea" id="RHEA-COMP:9647"/>
        <dbReference type="ChEBI" id="CHEBI:15377"/>
        <dbReference type="ChEBI" id="CHEBI:78474"/>
        <dbReference type="ChEBI" id="CHEBI:78475"/>
    </reaction>
    <physiologicalReaction direction="left-to-right" evidence="20">
        <dbReference type="Rhea" id="RHEA:41893"/>
    </physiologicalReaction>
</comment>
<comment type="catalytic activity">
    <reaction evidence="38">
        <text>(2E)-dodecenoyl-[ACP] + NADPH + H(+) = dodecanoyl-[ACP] + NADP(+)</text>
        <dbReference type="Rhea" id="RHEA:41880"/>
        <dbReference type="Rhea" id="RHEA-COMP:9643"/>
        <dbReference type="Rhea" id="RHEA-COMP:9644"/>
        <dbReference type="ChEBI" id="CHEBI:15378"/>
        <dbReference type="ChEBI" id="CHEBI:57783"/>
        <dbReference type="ChEBI" id="CHEBI:58349"/>
        <dbReference type="ChEBI" id="CHEBI:65264"/>
        <dbReference type="ChEBI" id="CHEBI:78472"/>
    </reaction>
    <physiologicalReaction direction="left-to-right" evidence="38">
        <dbReference type="Rhea" id="RHEA:41881"/>
    </physiologicalReaction>
</comment>
<dbReference type="Pfam" id="PF02801">
    <property type="entry name" value="Ketoacyl-synt_C"/>
    <property type="match status" value="1"/>
</dbReference>
<dbReference type="PROSITE" id="PS00606">
    <property type="entry name" value="KS3_1"/>
    <property type="match status" value="1"/>
</dbReference>
<dbReference type="InterPro" id="IPR049900">
    <property type="entry name" value="PKS_mFAS_DH"/>
</dbReference>
<evidence type="ECO:0000256" key="17">
    <source>
        <dbReference type="ARBA" id="ARBA00023373"/>
    </source>
</evidence>
<comment type="catalytic activity">
    <reaction evidence="40">
        <text>(2E)-octenoyl-[ACP] + NADPH + H(+) = octanoyl-[ACP] + NADP(+)</text>
        <dbReference type="Rhea" id="RHEA:41848"/>
        <dbReference type="Rhea" id="RHEA-COMP:9635"/>
        <dbReference type="Rhea" id="RHEA-COMP:9636"/>
        <dbReference type="ChEBI" id="CHEBI:15378"/>
        <dbReference type="ChEBI" id="CHEBI:57783"/>
        <dbReference type="ChEBI" id="CHEBI:58349"/>
        <dbReference type="ChEBI" id="CHEBI:78462"/>
        <dbReference type="ChEBI" id="CHEBI:78463"/>
    </reaction>
    <physiologicalReaction direction="left-to-right" evidence="40">
        <dbReference type="Rhea" id="RHEA:41849"/>
    </physiologicalReaction>
</comment>
<keyword evidence="8" id="KW-0596">Phosphopantetheine</keyword>
<dbReference type="EC" id="3.1.2.14" evidence="3"/>
<gene>
    <name evidence="61" type="ORF">PYX00_009160</name>
</gene>
<dbReference type="Pfam" id="PF13602">
    <property type="entry name" value="ADH_zinc_N_2"/>
    <property type="match status" value="1"/>
</dbReference>
<evidence type="ECO:0000256" key="28">
    <source>
        <dbReference type="ARBA" id="ARBA00047400"/>
    </source>
</evidence>
<evidence type="ECO:0000256" key="39">
    <source>
        <dbReference type="ARBA" id="ARBA00048289"/>
    </source>
</evidence>
<keyword evidence="10" id="KW-0808">Transferase</keyword>
<evidence type="ECO:0000256" key="51">
    <source>
        <dbReference type="ARBA" id="ARBA00049414"/>
    </source>
</evidence>
<dbReference type="InterPro" id="IPR014043">
    <property type="entry name" value="Acyl_transferase_dom"/>
</dbReference>
<comment type="catalytic activity">
    <reaction evidence="46">
        <text>3-oxotetradecanoyl-[ACP] + NADPH + H(+) = (3R)-hydroxytetradecanoyl-[ACP] + NADP(+)</text>
        <dbReference type="Rhea" id="RHEA:41888"/>
        <dbReference type="Rhea" id="RHEA-COMP:9645"/>
        <dbReference type="Rhea" id="RHEA-COMP:9646"/>
        <dbReference type="ChEBI" id="CHEBI:15378"/>
        <dbReference type="ChEBI" id="CHEBI:57783"/>
        <dbReference type="ChEBI" id="CHEBI:58349"/>
        <dbReference type="ChEBI" id="CHEBI:78473"/>
        <dbReference type="ChEBI" id="CHEBI:78474"/>
    </reaction>
    <physiologicalReaction direction="left-to-right" evidence="46">
        <dbReference type="Rhea" id="RHEA:41889"/>
    </physiologicalReaction>
</comment>
<dbReference type="InterPro" id="IPR001031">
    <property type="entry name" value="Thioesterase"/>
</dbReference>
<dbReference type="CDD" id="cd05195">
    <property type="entry name" value="enoyl_red"/>
    <property type="match status" value="1"/>
</dbReference>
<comment type="catalytic activity">
    <reaction evidence="35">
        <text>3-oxobutanoyl-[ACP] + NADPH + H(+) = (3R)-hydroxybutanoyl-[ACP] + NADP(+)</text>
        <dbReference type="Rhea" id="RHEA:41804"/>
        <dbReference type="Rhea" id="RHEA-COMP:9625"/>
        <dbReference type="Rhea" id="RHEA-COMP:9626"/>
        <dbReference type="ChEBI" id="CHEBI:15378"/>
        <dbReference type="ChEBI" id="CHEBI:57783"/>
        <dbReference type="ChEBI" id="CHEBI:58349"/>
        <dbReference type="ChEBI" id="CHEBI:78450"/>
        <dbReference type="ChEBI" id="CHEBI:78451"/>
    </reaction>
    <physiologicalReaction direction="left-to-right" evidence="35">
        <dbReference type="Rhea" id="RHEA:41805"/>
    </physiologicalReaction>
</comment>
<evidence type="ECO:0000256" key="22">
    <source>
        <dbReference type="ARBA" id="ARBA00023401"/>
    </source>
</evidence>
<comment type="caution">
    <text evidence="61">The sequence shown here is derived from an EMBL/GenBank/DDBJ whole genome shotgun (WGS) entry which is preliminary data.</text>
</comment>
<dbReference type="GO" id="GO:0004312">
    <property type="term" value="F:fatty acid synthase activity"/>
    <property type="evidence" value="ECO:0007669"/>
    <property type="project" value="UniProtKB-EC"/>
</dbReference>
<evidence type="ECO:0000256" key="3">
    <source>
        <dbReference type="ARBA" id="ARBA00012480"/>
    </source>
</evidence>
<evidence type="ECO:0000259" key="58">
    <source>
        <dbReference type="PROSITE" id="PS50075"/>
    </source>
</evidence>
<comment type="catalytic activity">
    <reaction evidence="51">
        <text>3-oxohexadecanoyl-[ACP] + NADPH + H(+) = (3R)-hydroxyhexadecanoyl-[ACP] + NADP(+)</text>
        <dbReference type="Rhea" id="RHEA:41904"/>
        <dbReference type="Rhea" id="RHEA-COMP:9649"/>
        <dbReference type="Rhea" id="RHEA-COMP:9650"/>
        <dbReference type="ChEBI" id="CHEBI:15378"/>
        <dbReference type="ChEBI" id="CHEBI:57783"/>
        <dbReference type="ChEBI" id="CHEBI:58349"/>
        <dbReference type="ChEBI" id="CHEBI:78478"/>
        <dbReference type="ChEBI" id="CHEBI:78480"/>
    </reaction>
    <physiologicalReaction direction="left-to-right" evidence="51">
        <dbReference type="Rhea" id="RHEA:41905"/>
    </physiologicalReaction>
</comment>
<evidence type="ECO:0000256" key="23">
    <source>
        <dbReference type="ARBA" id="ARBA00023402"/>
    </source>
</evidence>
<dbReference type="GO" id="GO:0141148">
    <property type="term" value="F:enoyl-[acyl-carrier-protein] reductase (NADPH) activity"/>
    <property type="evidence" value="ECO:0007669"/>
    <property type="project" value="UniProtKB-EC"/>
</dbReference>
<comment type="catalytic activity">
    <reaction evidence="48">
        <text>decanoyl-[ACP] + malonyl-[ACP] + H(+) = 3-oxododecanoyl-[ACP] + holo-[ACP] + CO2</text>
        <dbReference type="Rhea" id="RHEA:41868"/>
        <dbReference type="Rhea" id="RHEA-COMP:9623"/>
        <dbReference type="Rhea" id="RHEA-COMP:9640"/>
        <dbReference type="Rhea" id="RHEA-COMP:9641"/>
        <dbReference type="Rhea" id="RHEA-COMP:9685"/>
        <dbReference type="ChEBI" id="CHEBI:15378"/>
        <dbReference type="ChEBI" id="CHEBI:16526"/>
        <dbReference type="ChEBI" id="CHEBI:64479"/>
        <dbReference type="ChEBI" id="CHEBI:78449"/>
        <dbReference type="ChEBI" id="CHEBI:78468"/>
        <dbReference type="ChEBI" id="CHEBI:78469"/>
    </reaction>
    <physiologicalReaction direction="left-to-right" evidence="48">
        <dbReference type="Rhea" id="RHEA:41869"/>
    </physiologicalReaction>
</comment>
<evidence type="ECO:0000256" key="44">
    <source>
        <dbReference type="ARBA" id="ARBA00048691"/>
    </source>
</evidence>
<dbReference type="CDD" id="cd08954">
    <property type="entry name" value="KR_1_FAS_SDR_x"/>
    <property type="match status" value="1"/>
</dbReference>
<evidence type="ECO:0000256" key="33">
    <source>
        <dbReference type="ARBA" id="ARBA00047810"/>
    </source>
</evidence>
<dbReference type="InterPro" id="IPR009081">
    <property type="entry name" value="PP-bd_ACP"/>
</dbReference>
<evidence type="ECO:0000256" key="12">
    <source>
        <dbReference type="ARBA" id="ARBA00022898"/>
    </source>
</evidence>
<dbReference type="InterPro" id="IPR036291">
    <property type="entry name" value="NAD(P)-bd_dom_sf"/>
</dbReference>
<evidence type="ECO:0000313" key="61">
    <source>
        <dbReference type="EMBL" id="KAL0266676.1"/>
    </source>
</evidence>
<dbReference type="InterPro" id="IPR001227">
    <property type="entry name" value="Ac_transferase_dom_sf"/>
</dbReference>
<evidence type="ECO:0000259" key="59">
    <source>
        <dbReference type="PROSITE" id="PS52004"/>
    </source>
</evidence>
<dbReference type="InterPro" id="IPR032821">
    <property type="entry name" value="PKS_assoc"/>
</dbReference>
<dbReference type="SMART" id="SM00827">
    <property type="entry name" value="PKS_AT"/>
    <property type="match status" value="1"/>
</dbReference>
<dbReference type="InterPro" id="IPR036736">
    <property type="entry name" value="ACP-like_sf"/>
</dbReference>
<dbReference type="SUPFAM" id="SSF53474">
    <property type="entry name" value="alpha/beta-Hydrolases"/>
    <property type="match status" value="1"/>
</dbReference>
<comment type="catalytic activity">
    <reaction evidence="49">
        <text>(2E)-tetradecenoyl-[ACP] + NADPH + H(+) = tetradecanoyl-[ACP] + NADP(+)</text>
        <dbReference type="Rhea" id="RHEA:41896"/>
        <dbReference type="Rhea" id="RHEA-COMP:9647"/>
        <dbReference type="Rhea" id="RHEA-COMP:9648"/>
        <dbReference type="ChEBI" id="CHEBI:15378"/>
        <dbReference type="ChEBI" id="CHEBI:57783"/>
        <dbReference type="ChEBI" id="CHEBI:58349"/>
        <dbReference type="ChEBI" id="CHEBI:78475"/>
        <dbReference type="ChEBI" id="CHEBI:78477"/>
    </reaction>
    <physiologicalReaction direction="left-to-right" evidence="49">
        <dbReference type="Rhea" id="RHEA:41897"/>
    </physiologicalReaction>
</comment>
<evidence type="ECO:0000256" key="45">
    <source>
        <dbReference type="ARBA" id="ARBA00048704"/>
    </source>
</evidence>
<dbReference type="InterPro" id="IPR014030">
    <property type="entry name" value="Ketoacyl_synth_N"/>
</dbReference>
<evidence type="ECO:0000256" key="7">
    <source>
        <dbReference type="ARBA" id="ARBA00018769"/>
    </source>
</evidence>
<evidence type="ECO:0000256" key="46">
    <source>
        <dbReference type="ARBA" id="ARBA00048935"/>
    </source>
</evidence>
<dbReference type="InterPro" id="IPR020806">
    <property type="entry name" value="PKS_PP-bd"/>
</dbReference>
<dbReference type="InterPro" id="IPR016039">
    <property type="entry name" value="Thiolase-like"/>
</dbReference>
<evidence type="ECO:0000256" key="19">
    <source>
        <dbReference type="ARBA" id="ARBA00023394"/>
    </source>
</evidence>
<evidence type="ECO:0000256" key="14">
    <source>
        <dbReference type="ARBA" id="ARBA00023268"/>
    </source>
</evidence>
<dbReference type="EC" id="2.3.1.41" evidence="6"/>
<feature type="active site" description="Proton donor; for dehydratase activity" evidence="56">
    <location>
        <position position="1056"/>
    </location>
</feature>
<evidence type="ECO:0000256" key="48">
    <source>
        <dbReference type="ARBA" id="ARBA00049109"/>
    </source>
</evidence>
<dbReference type="SMART" id="SM00829">
    <property type="entry name" value="PKS_ER"/>
    <property type="match status" value="1"/>
</dbReference>
<evidence type="ECO:0000256" key="41">
    <source>
        <dbReference type="ARBA" id="ARBA00048506"/>
    </source>
</evidence>
<dbReference type="SMART" id="SM00822">
    <property type="entry name" value="PKS_KR"/>
    <property type="match status" value="1"/>
</dbReference>
<reference evidence="61" key="1">
    <citation type="journal article" date="2024" name="Gigascience">
        <title>Chromosome-level genome of the poultry shaft louse Menopon gallinae provides insight into the host-switching and adaptive evolution of parasitic lice.</title>
        <authorList>
            <person name="Xu Y."/>
            <person name="Ma L."/>
            <person name="Liu S."/>
            <person name="Liang Y."/>
            <person name="Liu Q."/>
            <person name="He Z."/>
            <person name="Tian L."/>
            <person name="Duan Y."/>
            <person name="Cai W."/>
            <person name="Li H."/>
            <person name="Song F."/>
        </authorList>
    </citation>
    <scope>NUCLEOTIDE SEQUENCE</scope>
    <source>
        <strain evidence="61">Cailab_2023a</strain>
    </source>
</reference>
<dbReference type="GO" id="GO:0006633">
    <property type="term" value="P:fatty acid biosynthetic process"/>
    <property type="evidence" value="ECO:0007669"/>
    <property type="project" value="InterPro"/>
</dbReference>
<dbReference type="InterPro" id="IPR020843">
    <property type="entry name" value="ER"/>
</dbReference>
<evidence type="ECO:0000256" key="9">
    <source>
        <dbReference type="ARBA" id="ARBA00022553"/>
    </source>
</evidence>
<feature type="region of interest" description="N-terminal hotdog fold" evidence="56">
    <location>
        <begin position="866"/>
        <end position="996"/>
    </location>
</feature>
<keyword evidence="13" id="KW-0007">Acetylation</keyword>
<keyword evidence="12" id="KW-0663">Pyridoxal phosphate</keyword>
<evidence type="ECO:0000256" key="24">
    <source>
        <dbReference type="ARBA" id="ARBA00023442"/>
    </source>
</evidence>
<keyword evidence="14" id="KW-0511">Multifunctional enzyme</keyword>
<dbReference type="Pfam" id="PF16197">
    <property type="entry name" value="KAsynt_C_assoc"/>
    <property type="match status" value="1"/>
</dbReference>
<evidence type="ECO:0000256" key="37">
    <source>
        <dbReference type="ARBA" id="ARBA00048051"/>
    </source>
</evidence>
<dbReference type="Pfam" id="PF00109">
    <property type="entry name" value="ketoacyl-synt"/>
    <property type="match status" value="1"/>
</dbReference>
<comment type="catalytic activity">
    <reaction evidence="52">
        <text>3-oxooctanoyl-[ACP] + NADPH + H(+) = (3R)-hydroxyoctanoyl-[ACP] + NADP(+)</text>
        <dbReference type="Rhea" id="RHEA:41840"/>
        <dbReference type="Rhea" id="RHEA-COMP:9633"/>
        <dbReference type="Rhea" id="RHEA-COMP:9634"/>
        <dbReference type="ChEBI" id="CHEBI:15378"/>
        <dbReference type="ChEBI" id="CHEBI:57783"/>
        <dbReference type="ChEBI" id="CHEBI:58349"/>
        <dbReference type="ChEBI" id="CHEBI:78460"/>
        <dbReference type="ChEBI" id="CHEBI:78461"/>
    </reaction>
    <physiologicalReaction direction="left-to-right" evidence="52">
        <dbReference type="Rhea" id="RHEA:41841"/>
    </physiologicalReaction>
</comment>
<comment type="catalytic activity">
    <reaction evidence="53">
        <text>butanoyl-[ACP] + malonyl-[ACP] + H(+) = 3-oxohexanoyl-[ACP] + holo-[ACP] + CO2</text>
        <dbReference type="Rhea" id="RHEA:41820"/>
        <dbReference type="Rhea" id="RHEA-COMP:9623"/>
        <dbReference type="Rhea" id="RHEA-COMP:9628"/>
        <dbReference type="Rhea" id="RHEA-COMP:9629"/>
        <dbReference type="Rhea" id="RHEA-COMP:9685"/>
        <dbReference type="ChEBI" id="CHEBI:15378"/>
        <dbReference type="ChEBI" id="CHEBI:16526"/>
        <dbReference type="ChEBI" id="CHEBI:64479"/>
        <dbReference type="ChEBI" id="CHEBI:78449"/>
        <dbReference type="ChEBI" id="CHEBI:78454"/>
        <dbReference type="ChEBI" id="CHEBI:78456"/>
    </reaction>
    <physiologicalReaction direction="left-to-right" evidence="53">
        <dbReference type="Rhea" id="RHEA:41821"/>
    </physiologicalReaction>
</comment>
<evidence type="ECO:0000256" key="52">
    <source>
        <dbReference type="ARBA" id="ARBA00049422"/>
    </source>
</evidence>
<feature type="active site" description="Proton acceptor; for dehydratase activity" evidence="56">
    <location>
        <position position="903"/>
    </location>
</feature>
<evidence type="ECO:0000256" key="32">
    <source>
        <dbReference type="ARBA" id="ARBA00047578"/>
    </source>
</evidence>
<evidence type="ECO:0000256" key="18">
    <source>
        <dbReference type="ARBA" id="ARBA00023388"/>
    </source>
</evidence>
<comment type="catalytic activity">
    <reaction evidence="23">
        <text>(3R)-hydroxybutanoyl-[ACP] = (2E)-butenoyl-[ACP] + H2O</text>
        <dbReference type="Rhea" id="RHEA:41808"/>
        <dbReference type="Rhea" id="RHEA-COMP:9626"/>
        <dbReference type="Rhea" id="RHEA-COMP:9627"/>
        <dbReference type="ChEBI" id="CHEBI:15377"/>
        <dbReference type="ChEBI" id="CHEBI:78451"/>
        <dbReference type="ChEBI" id="CHEBI:78453"/>
    </reaction>
    <physiologicalReaction direction="left-to-right" evidence="23">
        <dbReference type="Rhea" id="RHEA:41809"/>
    </physiologicalReaction>
</comment>
<comment type="catalytic activity">
    <reaction evidence="55">
        <text>octanoyl-[ACP] + malonyl-[ACP] + H(+) = 3-oxodecanoyl-[ACP] + holo-[ACP] + CO2</text>
        <dbReference type="Rhea" id="RHEA:41852"/>
        <dbReference type="Rhea" id="RHEA-COMP:9623"/>
        <dbReference type="Rhea" id="RHEA-COMP:9636"/>
        <dbReference type="Rhea" id="RHEA-COMP:9637"/>
        <dbReference type="Rhea" id="RHEA-COMP:9685"/>
        <dbReference type="ChEBI" id="CHEBI:15378"/>
        <dbReference type="ChEBI" id="CHEBI:16526"/>
        <dbReference type="ChEBI" id="CHEBI:64479"/>
        <dbReference type="ChEBI" id="CHEBI:78449"/>
        <dbReference type="ChEBI" id="CHEBI:78463"/>
        <dbReference type="ChEBI" id="CHEBI:78464"/>
    </reaction>
    <physiologicalReaction direction="left-to-right" evidence="55">
        <dbReference type="Rhea" id="RHEA:41853"/>
    </physiologicalReaction>
</comment>
<dbReference type="CDD" id="cd00833">
    <property type="entry name" value="PKS"/>
    <property type="match status" value="1"/>
</dbReference>
<dbReference type="SUPFAM" id="SSF50129">
    <property type="entry name" value="GroES-like"/>
    <property type="match status" value="1"/>
</dbReference>
<feature type="domain" description="Ketosynthase family 3 (KS3)" evidence="59">
    <location>
        <begin position="27"/>
        <end position="432"/>
    </location>
</feature>
<dbReference type="InterPro" id="IPR049391">
    <property type="entry name" value="FAS_pseudo-KR"/>
</dbReference>
<evidence type="ECO:0000256" key="21">
    <source>
        <dbReference type="ARBA" id="ARBA00023399"/>
    </source>
</evidence>
<dbReference type="InterPro" id="IPR050091">
    <property type="entry name" value="PKS_NRPS_Biosynth_Enz"/>
</dbReference>
<evidence type="ECO:0000256" key="53">
    <source>
        <dbReference type="ARBA" id="ARBA00049449"/>
    </source>
</evidence>
<evidence type="ECO:0000256" key="55">
    <source>
        <dbReference type="ARBA" id="ARBA00049533"/>
    </source>
</evidence>
<dbReference type="Pfam" id="PF21149">
    <property type="entry name" value="FAS_pseudo-KR"/>
    <property type="match status" value="1"/>
</dbReference>
<evidence type="ECO:0000256" key="57">
    <source>
        <dbReference type="SAM" id="MobiDB-lite"/>
    </source>
</evidence>
<evidence type="ECO:0000256" key="40">
    <source>
        <dbReference type="ARBA" id="ARBA00048420"/>
    </source>
</evidence>
<dbReference type="Pfam" id="PF00975">
    <property type="entry name" value="Thioesterase"/>
    <property type="match status" value="1"/>
</dbReference>
<comment type="catalytic activity">
    <reaction evidence="54">
        <text>(2E)-decenoyl-[ACP] + NADPH + H(+) = decanoyl-[ACP] + NADP(+)</text>
        <dbReference type="Rhea" id="RHEA:41864"/>
        <dbReference type="Rhea" id="RHEA-COMP:9639"/>
        <dbReference type="Rhea" id="RHEA-COMP:9640"/>
        <dbReference type="ChEBI" id="CHEBI:15378"/>
        <dbReference type="ChEBI" id="CHEBI:57783"/>
        <dbReference type="ChEBI" id="CHEBI:58349"/>
        <dbReference type="ChEBI" id="CHEBI:78467"/>
        <dbReference type="ChEBI" id="CHEBI:78468"/>
    </reaction>
    <physiologicalReaction direction="left-to-right" evidence="54">
        <dbReference type="Rhea" id="RHEA:41865"/>
    </physiologicalReaction>
</comment>
<dbReference type="InterPro" id="IPR016036">
    <property type="entry name" value="Malonyl_transacylase_ACP-bd"/>
</dbReference>
<evidence type="ECO:0000256" key="4">
    <source>
        <dbReference type="ARBA" id="ARBA00012873"/>
    </source>
</evidence>
<comment type="catalytic activity">
    <reaction evidence="39">
        <text>tetradecanoyl-[ACP] + H2O = tetradecanoate + holo-[ACP] + H(+)</text>
        <dbReference type="Rhea" id="RHEA:30123"/>
        <dbReference type="Rhea" id="RHEA-COMP:9648"/>
        <dbReference type="Rhea" id="RHEA-COMP:9685"/>
        <dbReference type="ChEBI" id="CHEBI:15377"/>
        <dbReference type="ChEBI" id="CHEBI:15378"/>
        <dbReference type="ChEBI" id="CHEBI:30807"/>
        <dbReference type="ChEBI" id="CHEBI:64479"/>
        <dbReference type="ChEBI" id="CHEBI:78477"/>
        <dbReference type="EC" id="3.1.2.14"/>
    </reaction>
    <physiologicalReaction direction="left-to-right" evidence="39">
        <dbReference type="Rhea" id="RHEA:30124"/>
    </physiologicalReaction>
</comment>
<feature type="domain" description="PKS/mFAS DH" evidence="60">
    <location>
        <begin position="866"/>
        <end position="1137"/>
    </location>
</feature>
<dbReference type="SUPFAM" id="SSF52151">
    <property type="entry name" value="FabD/lysophospholipase-like"/>
    <property type="match status" value="1"/>
</dbReference>
<comment type="catalytic activity">
    <reaction evidence="27">
        <text>hexanoyl-[ACP] + malonyl-[ACP] + H(+) = 3-oxooctanoyl-[ACP] + holo-[ACP] + CO2</text>
        <dbReference type="Rhea" id="RHEA:41836"/>
        <dbReference type="Rhea" id="RHEA-COMP:9623"/>
        <dbReference type="Rhea" id="RHEA-COMP:9632"/>
        <dbReference type="Rhea" id="RHEA-COMP:9633"/>
        <dbReference type="Rhea" id="RHEA-COMP:9685"/>
        <dbReference type="ChEBI" id="CHEBI:15378"/>
        <dbReference type="ChEBI" id="CHEBI:16526"/>
        <dbReference type="ChEBI" id="CHEBI:64479"/>
        <dbReference type="ChEBI" id="CHEBI:78449"/>
        <dbReference type="ChEBI" id="CHEBI:78459"/>
        <dbReference type="ChEBI" id="CHEBI:78460"/>
    </reaction>
    <physiologicalReaction direction="left-to-right" evidence="27">
        <dbReference type="Rhea" id="RHEA:41837"/>
    </physiologicalReaction>
</comment>
<evidence type="ECO:0000256" key="1">
    <source>
        <dbReference type="ARBA" id="ARBA00005189"/>
    </source>
</evidence>
<dbReference type="InterPro" id="IPR011032">
    <property type="entry name" value="GroES-like_sf"/>
</dbReference>
<comment type="catalytic activity">
    <reaction evidence="47">
        <text>(2E)-octadecenoyl-[ACP] + NADPH + H(+) = octadecanoyl-[ACP] + NADP(+)</text>
        <dbReference type="Rhea" id="RHEA:41928"/>
        <dbReference type="Rhea" id="RHEA-COMP:9655"/>
        <dbReference type="Rhea" id="RHEA-COMP:9656"/>
        <dbReference type="ChEBI" id="CHEBI:15378"/>
        <dbReference type="ChEBI" id="CHEBI:57783"/>
        <dbReference type="ChEBI" id="CHEBI:58349"/>
        <dbReference type="ChEBI" id="CHEBI:78489"/>
        <dbReference type="ChEBI" id="CHEBI:78495"/>
    </reaction>
    <physiologicalReaction direction="left-to-right" evidence="47">
        <dbReference type="Rhea" id="RHEA:41929"/>
    </physiologicalReaction>
</comment>
<dbReference type="PANTHER" id="PTHR43775">
    <property type="entry name" value="FATTY ACID SYNTHASE"/>
    <property type="match status" value="1"/>
</dbReference>
<dbReference type="SUPFAM" id="SSF47336">
    <property type="entry name" value="ACP-like"/>
    <property type="match status" value="1"/>
</dbReference>
<evidence type="ECO:0000256" key="49">
    <source>
        <dbReference type="ARBA" id="ARBA00049171"/>
    </source>
</evidence>
<evidence type="ECO:0000256" key="10">
    <source>
        <dbReference type="ARBA" id="ARBA00022679"/>
    </source>
</evidence>
<evidence type="ECO:0000256" key="31">
    <source>
        <dbReference type="ARBA" id="ARBA00047500"/>
    </source>
</evidence>
<organism evidence="61">
    <name type="scientific">Menopon gallinae</name>
    <name type="common">poultry shaft louse</name>
    <dbReference type="NCBI Taxonomy" id="328185"/>
    <lineage>
        <taxon>Eukaryota</taxon>
        <taxon>Metazoa</taxon>
        <taxon>Ecdysozoa</taxon>
        <taxon>Arthropoda</taxon>
        <taxon>Hexapoda</taxon>
        <taxon>Insecta</taxon>
        <taxon>Pterygota</taxon>
        <taxon>Neoptera</taxon>
        <taxon>Paraneoptera</taxon>
        <taxon>Psocodea</taxon>
        <taxon>Troctomorpha</taxon>
        <taxon>Phthiraptera</taxon>
        <taxon>Amblycera</taxon>
        <taxon>Menoponidae</taxon>
        <taxon>Menopon</taxon>
    </lineage>
</organism>
<evidence type="ECO:0000256" key="8">
    <source>
        <dbReference type="ARBA" id="ARBA00022450"/>
    </source>
</evidence>
<dbReference type="SUPFAM" id="SSF51735">
    <property type="entry name" value="NAD(P)-binding Rossmann-fold domains"/>
    <property type="match status" value="2"/>
</dbReference>
<evidence type="ECO:0000256" key="36">
    <source>
        <dbReference type="ARBA" id="ARBA00047961"/>
    </source>
</evidence>
<dbReference type="InterPro" id="IPR016035">
    <property type="entry name" value="Acyl_Trfase/lysoPLipase"/>
</dbReference>
<comment type="catalytic activity">
    <reaction evidence="16">
        <text>(3R)-hydroxydodecanoyl-[ACP] = (2E)-dodecenoyl-[ACP] + H2O</text>
        <dbReference type="Rhea" id="RHEA:41876"/>
        <dbReference type="Rhea" id="RHEA-COMP:9642"/>
        <dbReference type="Rhea" id="RHEA-COMP:9643"/>
        <dbReference type="ChEBI" id="CHEBI:15377"/>
        <dbReference type="ChEBI" id="CHEBI:78470"/>
        <dbReference type="ChEBI" id="CHEBI:78472"/>
    </reaction>
    <physiologicalReaction direction="left-to-right" evidence="16">
        <dbReference type="Rhea" id="RHEA:41877"/>
    </physiologicalReaction>
</comment>
<comment type="catalytic activity">
    <reaction evidence="45">
        <text>hexadecanoyl-[ACP] + H2O = hexadecanoate + holo-[ACP] + H(+)</text>
        <dbReference type="Rhea" id="RHEA:41932"/>
        <dbReference type="Rhea" id="RHEA-COMP:9652"/>
        <dbReference type="Rhea" id="RHEA-COMP:9685"/>
        <dbReference type="ChEBI" id="CHEBI:7896"/>
        <dbReference type="ChEBI" id="CHEBI:15377"/>
        <dbReference type="ChEBI" id="CHEBI:15378"/>
        <dbReference type="ChEBI" id="CHEBI:64479"/>
        <dbReference type="ChEBI" id="CHEBI:78483"/>
        <dbReference type="EC" id="3.1.2.14"/>
    </reaction>
    <physiologicalReaction direction="left-to-right" evidence="45">
        <dbReference type="Rhea" id="RHEA:41933"/>
    </physiologicalReaction>
</comment>
<dbReference type="GO" id="GO:0016297">
    <property type="term" value="F:fatty acyl-[ACP] hydrolase activity"/>
    <property type="evidence" value="ECO:0007669"/>
    <property type="project" value="UniProtKB-EC"/>
</dbReference>
<dbReference type="InterPro" id="IPR018201">
    <property type="entry name" value="Ketoacyl_synth_AS"/>
</dbReference>
<evidence type="ECO:0000256" key="26">
    <source>
        <dbReference type="ARBA" id="ARBA00047300"/>
    </source>
</evidence>
<dbReference type="Gene3D" id="1.10.1200.10">
    <property type="entry name" value="ACP-like"/>
    <property type="match status" value="1"/>
</dbReference>
<dbReference type="FunFam" id="1.10.1200.10:FF:000013">
    <property type="entry name" value="Fatty acid synthase"/>
    <property type="match status" value="1"/>
</dbReference>
<comment type="catalytic activity">
    <reaction evidence="41">
        <text>a fatty acyl-[ACP] + malonyl-[ACP] + H(+) = a 3-oxoacyl-[ACP] + holo-[ACP] + CO2</text>
        <dbReference type="Rhea" id="RHEA:22836"/>
        <dbReference type="Rhea" id="RHEA-COMP:9623"/>
        <dbReference type="Rhea" id="RHEA-COMP:9685"/>
        <dbReference type="Rhea" id="RHEA-COMP:9916"/>
        <dbReference type="Rhea" id="RHEA-COMP:14125"/>
        <dbReference type="ChEBI" id="CHEBI:15378"/>
        <dbReference type="ChEBI" id="CHEBI:16526"/>
        <dbReference type="ChEBI" id="CHEBI:64479"/>
        <dbReference type="ChEBI" id="CHEBI:78449"/>
        <dbReference type="ChEBI" id="CHEBI:78776"/>
        <dbReference type="ChEBI" id="CHEBI:138651"/>
        <dbReference type="EC" id="2.3.1.41"/>
    </reaction>
    <physiologicalReaction direction="left-to-right" evidence="41">
        <dbReference type="Rhea" id="RHEA:22837"/>
    </physiologicalReaction>
</comment>
<evidence type="ECO:0000256" key="56">
    <source>
        <dbReference type="PROSITE-ProRule" id="PRU01363"/>
    </source>
</evidence>
<evidence type="ECO:0000256" key="43">
    <source>
        <dbReference type="ARBA" id="ARBA00048650"/>
    </source>
</evidence>
<dbReference type="GO" id="GO:0019171">
    <property type="term" value="F:(3R)-hydroxyacyl-[acyl-carrier-protein] dehydratase activity"/>
    <property type="evidence" value="ECO:0007669"/>
    <property type="project" value="UniProtKB-EC"/>
</dbReference>
<dbReference type="Gene3D" id="3.30.70.3290">
    <property type="match status" value="1"/>
</dbReference>
<feature type="domain" description="Carrier" evidence="58">
    <location>
        <begin position="2021"/>
        <end position="2098"/>
    </location>
</feature>
<dbReference type="SMART" id="SM00825">
    <property type="entry name" value="PKS_KS"/>
    <property type="match status" value="1"/>
</dbReference>
<name>A0AAW2HAI5_9NEOP</name>
<comment type="catalytic activity">
    <reaction evidence="31">
        <text>(2E)-butenoyl-[ACP] + NADPH + H(+) = butanoyl-[ACP] + NADP(+)</text>
        <dbReference type="Rhea" id="RHEA:41812"/>
        <dbReference type="Rhea" id="RHEA-COMP:9627"/>
        <dbReference type="Rhea" id="RHEA-COMP:9628"/>
        <dbReference type="ChEBI" id="CHEBI:15378"/>
        <dbReference type="ChEBI" id="CHEBI:57783"/>
        <dbReference type="ChEBI" id="CHEBI:58349"/>
        <dbReference type="ChEBI" id="CHEBI:78453"/>
        <dbReference type="ChEBI" id="CHEBI:78454"/>
    </reaction>
    <physiologicalReaction direction="left-to-right" evidence="31">
        <dbReference type="Rhea" id="RHEA:41813"/>
    </physiologicalReaction>
</comment>
<keyword evidence="11" id="KW-0702">S-nitrosylation</keyword>
<dbReference type="Pfam" id="PF08659">
    <property type="entry name" value="KR"/>
    <property type="match status" value="1"/>
</dbReference>
<dbReference type="InterPro" id="IPR057326">
    <property type="entry name" value="KR_dom"/>
</dbReference>
<dbReference type="EC" id="1.1.1.100" evidence="5"/>
<evidence type="ECO:0000256" key="15">
    <source>
        <dbReference type="ARBA" id="ARBA00023332"/>
    </source>
</evidence>
<evidence type="ECO:0000256" key="13">
    <source>
        <dbReference type="ARBA" id="ARBA00022990"/>
    </source>
</evidence>
<accession>A0AAW2HAI5</accession>
<dbReference type="EC" id="2.3.1.85" evidence="4"/>
<comment type="catalytic activity">
    <reaction evidence="22">
        <text>(3R)-hydroxyhexadecanoyl-[ACP] = (2E)-hexadecenoyl-[ACP] + H2O</text>
        <dbReference type="Rhea" id="RHEA:41908"/>
        <dbReference type="Rhea" id="RHEA-COMP:9650"/>
        <dbReference type="Rhea" id="RHEA-COMP:9651"/>
        <dbReference type="ChEBI" id="CHEBI:15377"/>
        <dbReference type="ChEBI" id="CHEBI:78480"/>
        <dbReference type="ChEBI" id="CHEBI:78481"/>
    </reaction>
    <physiologicalReaction direction="left-to-right" evidence="22">
        <dbReference type="Rhea" id="RHEA:41909"/>
    </physiologicalReaction>
</comment>
<dbReference type="InterPro" id="IPR042104">
    <property type="entry name" value="PKS_dehydratase_sf"/>
</dbReference>
<dbReference type="Gene3D" id="3.40.47.10">
    <property type="match status" value="1"/>
</dbReference>
<comment type="catalytic activity">
    <reaction evidence="42">
        <text>3-oxohexanoyl-[ACP] + NADPH + H(+) = (3R)-hydroxyhexanoyl-[ACP] + NADP(+)</text>
        <dbReference type="Rhea" id="RHEA:41824"/>
        <dbReference type="Rhea" id="RHEA-COMP:9629"/>
        <dbReference type="Rhea" id="RHEA-COMP:9630"/>
        <dbReference type="ChEBI" id="CHEBI:15378"/>
        <dbReference type="ChEBI" id="CHEBI:57783"/>
        <dbReference type="ChEBI" id="CHEBI:58349"/>
        <dbReference type="ChEBI" id="CHEBI:78456"/>
        <dbReference type="ChEBI" id="CHEBI:78457"/>
    </reaction>
    <physiologicalReaction direction="left-to-right" evidence="42">
        <dbReference type="Rhea" id="RHEA:41825"/>
    </physiologicalReaction>
</comment>
<dbReference type="Gene3D" id="3.40.50.720">
    <property type="entry name" value="NAD(P)-binding Rossmann-like Domain"/>
    <property type="match status" value="1"/>
</dbReference>
<evidence type="ECO:0000256" key="6">
    <source>
        <dbReference type="ARBA" id="ARBA00013191"/>
    </source>
</evidence>
<comment type="catalytic activity">
    <reaction evidence="26">
        <text>3-oxooctadecanoyl-[ACP] + NADPH + H(+) = (3R)-hydroxyoctadecanoyl-[ACP] + NADP(+)</text>
        <dbReference type="Rhea" id="RHEA:41920"/>
        <dbReference type="Rhea" id="RHEA-COMP:9653"/>
        <dbReference type="Rhea" id="RHEA-COMP:9654"/>
        <dbReference type="ChEBI" id="CHEBI:15378"/>
        <dbReference type="ChEBI" id="CHEBI:57783"/>
        <dbReference type="ChEBI" id="CHEBI:58349"/>
        <dbReference type="ChEBI" id="CHEBI:78487"/>
        <dbReference type="ChEBI" id="CHEBI:78488"/>
    </reaction>
    <physiologicalReaction direction="left-to-right" evidence="26">
        <dbReference type="Rhea" id="RHEA:41921"/>
    </physiologicalReaction>
</comment>
<dbReference type="Pfam" id="PF00550">
    <property type="entry name" value="PP-binding"/>
    <property type="match status" value="1"/>
</dbReference>
<comment type="catalytic activity">
    <reaction evidence="33">
        <text>(2E)-hexadecenoyl-[ACP] + NADPH + H(+) = hexadecanoyl-[ACP] + NADP(+)</text>
        <dbReference type="Rhea" id="RHEA:41912"/>
        <dbReference type="Rhea" id="RHEA-COMP:9651"/>
        <dbReference type="Rhea" id="RHEA-COMP:9652"/>
        <dbReference type="ChEBI" id="CHEBI:15378"/>
        <dbReference type="ChEBI" id="CHEBI:57783"/>
        <dbReference type="ChEBI" id="CHEBI:58349"/>
        <dbReference type="ChEBI" id="CHEBI:78481"/>
        <dbReference type="ChEBI" id="CHEBI:78483"/>
    </reaction>
    <physiologicalReaction direction="left-to-right" evidence="33">
        <dbReference type="Rhea" id="RHEA:41913"/>
    </physiologicalReaction>
</comment>
<evidence type="ECO:0000256" key="47">
    <source>
        <dbReference type="ARBA" id="ARBA00049019"/>
    </source>
</evidence>
<dbReference type="PROSITE" id="PS52004">
    <property type="entry name" value="KS3_2"/>
    <property type="match status" value="1"/>
</dbReference>
<dbReference type="Pfam" id="PF21089">
    <property type="entry name" value="PKS_DH_N"/>
    <property type="match status" value="1"/>
</dbReference>
<dbReference type="Gene3D" id="3.40.366.10">
    <property type="entry name" value="Malonyl-Coenzyme A Acyl Carrier Protein, domain 2"/>
    <property type="match status" value="1"/>
</dbReference>
<evidence type="ECO:0000256" key="38">
    <source>
        <dbReference type="ARBA" id="ARBA00048281"/>
    </source>
</evidence>
<dbReference type="GO" id="GO:0031177">
    <property type="term" value="F:phosphopantetheine binding"/>
    <property type="evidence" value="ECO:0007669"/>
    <property type="project" value="InterPro"/>
</dbReference>
<dbReference type="EC" id="1.3.1.39" evidence="2"/>
<dbReference type="Gene3D" id="3.10.129.110">
    <property type="entry name" value="Polyketide synthase dehydratase"/>
    <property type="match status" value="1"/>
</dbReference>
<dbReference type="PROSITE" id="PS50075">
    <property type="entry name" value="CARRIER"/>
    <property type="match status" value="1"/>
</dbReference>
<dbReference type="GO" id="GO:0004313">
    <property type="term" value="F:[acyl-carrier-protein] S-acetyltransferase activity"/>
    <property type="evidence" value="ECO:0007669"/>
    <property type="project" value="UniProtKB-EC"/>
</dbReference>
<dbReference type="SUPFAM" id="SSF55048">
    <property type="entry name" value="Probable ACP-binding domain of malonyl-CoA ACP transacylase"/>
    <property type="match status" value="1"/>
</dbReference>
<dbReference type="PANTHER" id="PTHR43775:SF23">
    <property type="entry name" value="FATTY ACID SYNTHASE 3"/>
    <property type="match status" value="1"/>
</dbReference>
<dbReference type="EMBL" id="JARGDH010000005">
    <property type="protein sequence ID" value="KAL0266676.1"/>
    <property type="molecule type" value="Genomic_DNA"/>
</dbReference>
<dbReference type="InterPro" id="IPR049552">
    <property type="entry name" value="PKS_DH_N"/>
</dbReference>
<evidence type="ECO:0000259" key="60">
    <source>
        <dbReference type="PROSITE" id="PS52019"/>
    </source>
</evidence>
<proteinExistence type="predicted"/>
<dbReference type="InterPro" id="IPR020841">
    <property type="entry name" value="PKS_Beta-ketoAc_synthase_dom"/>
</dbReference>
<evidence type="ECO:0000256" key="11">
    <source>
        <dbReference type="ARBA" id="ARBA00022799"/>
    </source>
</evidence>
<comment type="catalytic activity">
    <reaction evidence="34">
        <text>(2E)-hexenoyl-[ACP] + NADPH + H(+) = hexanoyl-[ACP] + NADP(+)</text>
        <dbReference type="Rhea" id="RHEA:41832"/>
        <dbReference type="Rhea" id="RHEA-COMP:9631"/>
        <dbReference type="Rhea" id="RHEA-COMP:9632"/>
        <dbReference type="ChEBI" id="CHEBI:15378"/>
        <dbReference type="ChEBI" id="CHEBI:57783"/>
        <dbReference type="ChEBI" id="CHEBI:58349"/>
        <dbReference type="ChEBI" id="CHEBI:78458"/>
        <dbReference type="ChEBI" id="CHEBI:78459"/>
    </reaction>
    <physiologicalReaction direction="left-to-right" evidence="34">
        <dbReference type="Rhea" id="RHEA:41833"/>
    </physiologicalReaction>
</comment>
<evidence type="ECO:0000256" key="16">
    <source>
        <dbReference type="ARBA" id="ARBA00023351"/>
    </source>
</evidence>
<comment type="catalytic activity">
    <reaction evidence="19">
        <text>a (3R)-hydroxyacyl-[ACP] = a (2E)-enoyl-[ACP] + H2O</text>
        <dbReference type="Rhea" id="RHEA:13097"/>
        <dbReference type="Rhea" id="RHEA-COMP:9925"/>
        <dbReference type="Rhea" id="RHEA-COMP:9945"/>
        <dbReference type="ChEBI" id="CHEBI:15377"/>
        <dbReference type="ChEBI" id="CHEBI:78784"/>
        <dbReference type="ChEBI" id="CHEBI:78827"/>
        <dbReference type="EC" id="4.2.1.59"/>
    </reaction>
    <physiologicalReaction direction="left-to-right" evidence="19">
        <dbReference type="Rhea" id="RHEA:13098"/>
    </physiologicalReaction>
</comment>
<comment type="catalytic activity">
    <reaction evidence="50">
        <text>3-oxododecanoyl-[ACP] + NADPH + H(+) = (3R)-hydroxydodecanoyl-[ACP] + NADP(+)</text>
        <dbReference type="Rhea" id="RHEA:41872"/>
        <dbReference type="Rhea" id="RHEA-COMP:9641"/>
        <dbReference type="Rhea" id="RHEA-COMP:9642"/>
        <dbReference type="ChEBI" id="CHEBI:15378"/>
        <dbReference type="ChEBI" id="CHEBI:57783"/>
        <dbReference type="ChEBI" id="CHEBI:58349"/>
        <dbReference type="ChEBI" id="CHEBI:78469"/>
        <dbReference type="ChEBI" id="CHEBI:78470"/>
    </reaction>
    <physiologicalReaction direction="left-to-right" evidence="50">
        <dbReference type="Rhea" id="RHEA:41873"/>
    </physiologicalReaction>
</comment>
<dbReference type="SUPFAM" id="SSF53901">
    <property type="entry name" value="Thiolase-like"/>
    <property type="match status" value="1"/>
</dbReference>
<feature type="region of interest" description="C-terminal hotdog fold" evidence="56">
    <location>
        <begin position="1007"/>
        <end position="1137"/>
    </location>
</feature>
<comment type="catalytic activity">
    <reaction evidence="25">
        <text>acetyl-CoA + n malonyl-CoA + 2n NADPH + 2n H(+) = a long-chain fatty acid + (n+1) CoA + n CO2 + 2n NADP(+).</text>
        <dbReference type="EC" id="2.3.1.85"/>
    </reaction>
</comment>
<dbReference type="GO" id="GO:0004316">
    <property type="term" value="F:3-oxoacyl-[acyl-carrier-protein] reductase (NADPH) activity"/>
    <property type="evidence" value="ECO:0007669"/>
    <property type="project" value="UniProtKB-EC"/>
</dbReference>
<evidence type="ECO:0000256" key="20">
    <source>
        <dbReference type="ARBA" id="ARBA00023398"/>
    </source>
</evidence>
<dbReference type="EMBL" id="JARGDH010000005">
    <property type="protein sequence ID" value="KAL0266677.1"/>
    <property type="molecule type" value="Genomic_DNA"/>
</dbReference>
<dbReference type="Gene3D" id="3.90.180.10">
    <property type="entry name" value="Medium-chain alcohol dehydrogenases, catalytic domain"/>
    <property type="match status" value="1"/>
</dbReference>
<comment type="catalytic activity">
    <reaction evidence="37">
        <text>hexadecanoyl-[ACP] + malonyl-[ACP] + H(+) = 3-oxooctadecanoyl-[ACP] + holo-[ACP] + CO2</text>
        <dbReference type="Rhea" id="RHEA:41916"/>
        <dbReference type="Rhea" id="RHEA-COMP:9623"/>
        <dbReference type="Rhea" id="RHEA-COMP:9652"/>
        <dbReference type="Rhea" id="RHEA-COMP:9653"/>
        <dbReference type="Rhea" id="RHEA-COMP:9685"/>
        <dbReference type="ChEBI" id="CHEBI:15378"/>
        <dbReference type="ChEBI" id="CHEBI:16526"/>
        <dbReference type="ChEBI" id="CHEBI:64479"/>
        <dbReference type="ChEBI" id="CHEBI:78449"/>
        <dbReference type="ChEBI" id="CHEBI:78483"/>
        <dbReference type="ChEBI" id="CHEBI:78487"/>
    </reaction>
    <physiologicalReaction direction="left-to-right" evidence="37">
        <dbReference type="Rhea" id="RHEA:41917"/>
    </physiologicalReaction>
</comment>
<keyword evidence="9" id="KW-0597">Phosphoprotein</keyword>
<evidence type="ECO:0000256" key="30">
    <source>
        <dbReference type="ARBA" id="ARBA00047451"/>
    </source>
</evidence>
<comment type="catalytic activity">
    <reaction evidence="15">
        <text>(3R)-hydroxyoctanoyl-[ACP] = (2E)-octenoyl-[ACP] + H2O</text>
        <dbReference type="Rhea" id="RHEA:41844"/>
        <dbReference type="Rhea" id="RHEA-COMP:9634"/>
        <dbReference type="Rhea" id="RHEA-COMP:9635"/>
        <dbReference type="ChEBI" id="CHEBI:15377"/>
        <dbReference type="ChEBI" id="CHEBI:78461"/>
        <dbReference type="ChEBI" id="CHEBI:78462"/>
    </reaction>
    <physiologicalReaction direction="left-to-right" evidence="15">
        <dbReference type="Rhea" id="RHEA:41845"/>
    </physiologicalReaction>
</comment>
<evidence type="ECO:0000256" key="25">
    <source>
        <dbReference type="ARBA" id="ARBA00044883"/>
    </source>
</evidence>
<dbReference type="SMART" id="SM00823">
    <property type="entry name" value="PKS_PP"/>
    <property type="match status" value="1"/>
</dbReference>
<sequence length="2440" mass="269739">MTPAPSVDKSMPRATAAGAKLARPEPGEEVVISGLSGRFPDSDDVYEFRDKLFDKVDLISDDGRRWKLDHPEIPQRTGKINHVSKFDAAFFGVHYKQAHTMDPMCRMLLERAYEAVVDAGINPQSLRGSRCGVFVGACFSESEKTWFYEKMQINGFGITGCSRSMLANRISYWLGVNGPSYTVDSACSSSLYALEHAYKSIREGHCDAAFVGGSNLCLHPYVSLQFSRLGVLSQDGSCKSFDNSANGYCRSEAIPMIFLQKKKDARRVYATIVHAKTNCDGYKEQGITYPSGLMQHQLLKDFYEECGVDPSTVNFIEAHGTGTKVGDPEECNALDRIFCKGRKEPLWIGSLKSNIGHSEPASGLCSITKVIIAMESGFIPPNLHFSTPREGIPGFIEGRLKVVTEKQPWEGGLAGVNSFGFGGANCHVLLKWNEKEKINGGAPKDSIPRLVVVSGRTEEACKVMLDDIESRPIDVEFVKLLHEIHSDAIPGHIYRGFTVLTNTERKIRDIQYFSGQERKVWFVFSGMGTQWPGMGKSLMKIPVFAEAVEKCHRTLQPKGVDLIKIITDEDPKIFDSILNTFVGIAAIQIGLVDILKTIGIYPDNLIGHSVGELGCAYADGCLTAEQMILAAYYRGLALVETEFVKGSMAAVGVGYKKIRDIVPPEIDVACHNGPDSCIISGPQDIVKKFVAELTSQGIFAREIPCSNIPYHSRYVAKAGSKLLQYLQQVIPYPKPRSSKWICSSIPESKWGNPLAKHSSAEYHANSLLNPVLFEEASQHIPAGAVTIEIAPHGLLQAILRRSLKKDTTNVALTQRGHADNAQVLFTGIGKLYEAGVEVQLQNLYPHVSYPVSRNTPMISPIVRWEHSEDWYVTTYRLQEKIKSGERTISISLSDEDMEFLSGHVIDGRNLFPATGYLALVWETIGMMRGELYTQLSIVFENVRFNRATNIPKEGNVDFIVMVQKGSGNFEVVEGGAPIVTGRVYAPDDITAECATLPPVEPEKDENAIPLTSRDIYKELKLRGYHYSGLFRGLLSLDASGSCGKISWSNNYVAFMDNMLQTQILQEDTRALYVPTSIQKLVINAKKHMQLIHEMDPEGEQSFPVYVYKDVNMICSGGIEIRNLRASQIPRRKPLGDPVLEKYLFVPHIVPANEKQELDLLETIRLCVHLALENVQGVKVKVTEVGDETVLPESIFVSPYVASILGDLPLIQAEIILLAASNNEKAKELGPGIIIEDKKLTADQSNLIFVGSNVLGRTELLQQSLGAIKTDGFLLVRESPTAQLPLDAFHVWVDRIVDGERILLLRKKSGTPAVQTTLEVVKISEKDGFNWLEPLKAHIKNTDVQTVILVAEKEMRNGLMGLTNCLRKEPGGERIRCVFIMDNNAPSFDIKNPFYANQINKELAVNVFKDGHWGSFRHQALPEPVKEENEYMYMNTSVRGDLSSFRIYESPLSENPHYANGSDSLVIYYSSINFRDVMVASGKLALDVLARGRMEQEIVIGFEFAGRYKKSGKRVMGMISRGALTSFIGENSPGYLAWDIPDKWSLAEAATVPVVYGTVYTALITNGRLQKGDSILIHSGTGGVGLAAINVALFYGCTVFTTVGTPEKREFIRKTFPQIPDNHIGNSRDTSFEQMIKHETNGRGVDLVLNSLAEEKLLASVRCLADNGRFLEIGKFDLANNNPLGMEAFLRGISFHGVQLDAVFNASTVRKRELVNIVQWAVNSGSVKPLKYTVFDISECEQAFRYMTTGKHMGKVLLKLRDEEPEKICIPKPKYFLAEPRFFAADNKTYVVIGGLGGFGLELTDWLIIRGARNIVVTSRTGVRNGYQALRIKIWKSYGVRVIISTDDITTEEGVTNMLKTASTLGPVHGVFNLAVVLRDALFENQTEDNFQTSFGGKAIATQHLDKVTRKLCPGLKYFVVFSSVSCGRGNAGQTNYGMSNSIMERICEARAKEGLPGLAIQWGAIGDVGLVADMQEDHQELVIGGTLQQSISSCLQCLDVLLKQKHPIVASMVVAEKRAGGSGSGNIVDTVVNIMGIRDLKTVSMHSSLAELGMDSMMAVEIKQTLEREFEVFLTAQDIRGLTFAKLAELGQKNEEQSETAKAVDETTARVPDKTKQGLNLILRLVGEESSAAEKVIPLKSQFGDALANAQTPTPNNPPVILVPGLEGMAAVFTTLATYFNSPTLCLQYPYNQSANSDILQIAQYMHDSLKVRLPKNVPFVLVGHSTGALVALELAYLLEAEGRTGRLFLLDGSPDLLKMLCNVALGTGSDEEFDTALLMTMHNLFVPGTNEKVKDDLNNFKTWDEKVERLMAILPDTVPHSREHQKVTAFDLRQRLKAIIRYENKHTSKLTLNITLIRPNEQVMPNLLPDDYNLSKFSDDPIKVIYVDGNHLSMLENSMVAEIINGSTSQPEEAGLFKSSIMTFEGKASLAEKEKHRTH</sequence>
<comment type="function">
    <text evidence="24">Fatty acid synthetase is a multifunctional enzyme that catalyzes the de novo biosynthesis of long-chain saturated fatty acids starting from acetyl-CoA and malonyl-CoA in the presence of NADPH. This multifunctional protein contains 7 catalytic activities and a site for the binding of the prosthetic group 4'-phosphopantetheine of the acyl carrier protein ([ACP]) domain.</text>
</comment>
<dbReference type="InterPro" id="IPR014031">
    <property type="entry name" value="Ketoacyl_synth_C"/>
</dbReference>
<comment type="catalytic activity">
    <reaction evidence="21">
        <text>(3R)-hydroxyoctadecanoyl-[ACP] = (2E)-octadecenoyl-[ACP] + H2O</text>
        <dbReference type="Rhea" id="RHEA:41924"/>
        <dbReference type="Rhea" id="RHEA-COMP:9654"/>
        <dbReference type="Rhea" id="RHEA-COMP:9655"/>
        <dbReference type="ChEBI" id="CHEBI:15377"/>
        <dbReference type="ChEBI" id="CHEBI:78488"/>
        <dbReference type="ChEBI" id="CHEBI:78489"/>
    </reaction>
    <physiologicalReaction direction="left-to-right" evidence="21">
        <dbReference type="Rhea" id="RHEA:41925"/>
    </physiologicalReaction>
</comment>
<evidence type="ECO:0000256" key="35">
    <source>
        <dbReference type="ARBA" id="ARBA00047953"/>
    </source>
</evidence>
<comment type="catalytic activity">
    <reaction evidence="44">
        <text>holo-[ACP] + acetyl-CoA = acetyl-[ACP] + CoA</text>
        <dbReference type="Rhea" id="RHEA:41788"/>
        <dbReference type="Rhea" id="RHEA-COMP:9621"/>
        <dbReference type="Rhea" id="RHEA-COMP:9685"/>
        <dbReference type="ChEBI" id="CHEBI:57287"/>
        <dbReference type="ChEBI" id="CHEBI:57288"/>
        <dbReference type="ChEBI" id="CHEBI:64479"/>
        <dbReference type="ChEBI" id="CHEBI:78446"/>
        <dbReference type="EC" id="2.3.1.38"/>
    </reaction>
    <physiologicalReaction direction="left-to-right" evidence="44">
        <dbReference type="Rhea" id="RHEA:41789"/>
    </physiologicalReaction>
</comment>
<comment type="catalytic activity">
    <reaction evidence="36">
        <text>acetyl-[ACP] + malonyl-[ACP] + H(+) = 3-oxobutanoyl-[ACP] + holo-[ACP] + CO2</text>
        <dbReference type="Rhea" id="RHEA:41800"/>
        <dbReference type="Rhea" id="RHEA-COMP:9621"/>
        <dbReference type="Rhea" id="RHEA-COMP:9623"/>
        <dbReference type="Rhea" id="RHEA-COMP:9625"/>
        <dbReference type="Rhea" id="RHEA-COMP:9685"/>
        <dbReference type="ChEBI" id="CHEBI:15378"/>
        <dbReference type="ChEBI" id="CHEBI:16526"/>
        <dbReference type="ChEBI" id="CHEBI:64479"/>
        <dbReference type="ChEBI" id="CHEBI:78446"/>
        <dbReference type="ChEBI" id="CHEBI:78449"/>
        <dbReference type="ChEBI" id="CHEBI:78450"/>
    </reaction>
    <physiologicalReaction direction="left-to-right" evidence="36">
        <dbReference type="Rhea" id="RHEA:41801"/>
    </physiologicalReaction>
</comment>
<evidence type="ECO:0000256" key="34">
    <source>
        <dbReference type="ARBA" id="ARBA00047897"/>
    </source>
</evidence>
<dbReference type="InterPro" id="IPR013968">
    <property type="entry name" value="PKS_KR"/>
</dbReference>
<protein>
    <recommendedName>
        <fullName evidence="7">Fatty acid synthase</fullName>
        <ecNumber evidence="5">1.1.1.100</ecNumber>
        <ecNumber evidence="2">1.3.1.39</ecNumber>
        <ecNumber evidence="6">2.3.1.41</ecNumber>
        <ecNumber evidence="4">2.3.1.85</ecNumber>
        <ecNumber evidence="3">3.1.2.14</ecNumber>
    </recommendedName>
</protein>
<evidence type="ECO:0000256" key="27">
    <source>
        <dbReference type="ARBA" id="ARBA00047394"/>
    </source>
</evidence>
<dbReference type="GO" id="GO:0004315">
    <property type="term" value="F:3-oxoacyl-[acyl-carrier-protein] synthase activity"/>
    <property type="evidence" value="ECO:0007669"/>
    <property type="project" value="UniProtKB-EC"/>
</dbReference>
<comment type="catalytic activity">
    <reaction evidence="32">
        <text>dodecanoyl-[ACP] + malonyl-[ACP] + H(+) = 3-oxotetradecanoyl-[ACP] + holo-[ACP] + CO2</text>
        <dbReference type="Rhea" id="RHEA:41884"/>
        <dbReference type="Rhea" id="RHEA-COMP:9623"/>
        <dbReference type="Rhea" id="RHEA-COMP:9644"/>
        <dbReference type="Rhea" id="RHEA-COMP:9645"/>
        <dbReference type="Rhea" id="RHEA-COMP:9685"/>
        <dbReference type="ChEBI" id="CHEBI:15378"/>
        <dbReference type="ChEBI" id="CHEBI:16526"/>
        <dbReference type="ChEBI" id="CHEBI:64479"/>
        <dbReference type="ChEBI" id="CHEBI:65264"/>
        <dbReference type="ChEBI" id="CHEBI:78449"/>
        <dbReference type="ChEBI" id="CHEBI:78473"/>
    </reaction>
    <physiologicalReaction direction="left-to-right" evidence="32">
        <dbReference type="Rhea" id="RHEA:41885"/>
    </physiologicalReaction>
</comment>
<evidence type="ECO:0000256" key="42">
    <source>
        <dbReference type="ARBA" id="ARBA00048571"/>
    </source>
</evidence>
<comment type="catalytic activity">
    <reaction evidence="29">
        <text>3-oxodecanoyl-[ACP] + NADPH + H(+) = (3R)-hydroxydecanoyl-[ACP] + NADP(+)</text>
        <dbReference type="Rhea" id="RHEA:41856"/>
        <dbReference type="Rhea" id="RHEA-COMP:9637"/>
        <dbReference type="Rhea" id="RHEA-COMP:9638"/>
        <dbReference type="ChEBI" id="CHEBI:15378"/>
        <dbReference type="ChEBI" id="CHEBI:57783"/>
        <dbReference type="ChEBI" id="CHEBI:58349"/>
        <dbReference type="ChEBI" id="CHEBI:78464"/>
        <dbReference type="ChEBI" id="CHEBI:78466"/>
    </reaction>
    <physiologicalReaction direction="left-to-right" evidence="29">
        <dbReference type="Rhea" id="RHEA:41857"/>
    </physiologicalReaction>
</comment>
<evidence type="ECO:0000256" key="5">
    <source>
        <dbReference type="ARBA" id="ARBA00012948"/>
    </source>
</evidence>